<accession>A0A378Y4V3</accession>
<dbReference type="InterPro" id="IPR054254">
    <property type="entry name" value="DUF6985"/>
</dbReference>
<proteinExistence type="predicted"/>
<dbReference type="EMBL" id="UGSC01000001">
    <property type="protein sequence ID" value="SUA72266.1"/>
    <property type="molecule type" value="Genomic_DNA"/>
</dbReference>
<gene>
    <name evidence="2" type="ORF">NCTC10343_05221</name>
</gene>
<sequence length="177" mass="20996">MDWKHWYRELEQDDETWDVSEEVVLRGVVHLDFCGHPSEVEVEFIVGADSEEQAQAIEEPTEPQRKTWEKYMACSSAIHPQVLESIYQHYVDIVEKYRKAYSSWGEDPNEYAPYVERPEQLLDRMQLISILISDSSEKDELYLNFNCSWDREHGLGIHLKQLKIEHIQGLYTLYDLE</sequence>
<name>A0A378Y4V3_PAEPO</name>
<evidence type="ECO:0000259" key="1">
    <source>
        <dbReference type="Pfam" id="PF22481"/>
    </source>
</evidence>
<dbReference type="GeneID" id="93348523"/>
<dbReference type="Proteomes" id="UP000254400">
    <property type="component" value="Unassembled WGS sequence"/>
</dbReference>
<dbReference type="Pfam" id="PF22481">
    <property type="entry name" value="DUF6985"/>
    <property type="match status" value="1"/>
</dbReference>
<protein>
    <recommendedName>
        <fullName evidence="1">DUF6985 domain-containing protein</fullName>
    </recommendedName>
</protein>
<dbReference type="AlphaFoldDB" id="A0A378Y4V3"/>
<reference evidence="2 3" key="1">
    <citation type="submission" date="2018-06" db="EMBL/GenBank/DDBJ databases">
        <authorList>
            <consortium name="Pathogen Informatics"/>
            <person name="Doyle S."/>
        </authorList>
    </citation>
    <scope>NUCLEOTIDE SEQUENCE [LARGE SCALE GENOMIC DNA]</scope>
    <source>
        <strain evidence="2 3">NCTC10343</strain>
    </source>
</reference>
<feature type="domain" description="DUF6985" evidence="1">
    <location>
        <begin position="7"/>
        <end position="167"/>
    </location>
</feature>
<evidence type="ECO:0000313" key="2">
    <source>
        <dbReference type="EMBL" id="SUA72266.1"/>
    </source>
</evidence>
<evidence type="ECO:0000313" key="3">
    <source>
        <dbReference type="Proteomes" id="UP000254400"/>
    </source>
</evidence>
<dbReference type="RefSeq" id="WP_019688887.1">
    <property type="nucleotide sequence ID" value="NZ_CP036496.1"/>
</dbReference>
<organism evidence="2 3">
    <name type="scientific">Paenibacillus polymyxa</name>
    <name type="common">Bacillus polymyxa</name>
    <dbReference type="NCBI Taxonomy" id="1406"/>
    <lineage>
        <taxon>Bacteria</taxon>
        <taxon>Bacillati</taxon>
        <taxon>Bacillota</taxon>
        <taxon>Bacilli</taxon>
        <taxon>Bacillales</taxon>
        <taxon>Paenibacillaceae</taxon>
        <taxon>Paenibacillus</taxon>
    </lineage>
</organism>